<feature type="active site" description="Nucleophile" evidence="7">
    <location>
        <position position="156"/>
    </location>
</feature>
<dbReference type="CDD" id="cd16913">
    <property type="entry name" value="YkuD_like"/>
    <property type="match status" value="1"/>
</dbReference>
<evidence type="ECO:0000313" key="9">
    <source>
        <dbReference type="EMBL" id="SHG86127.1"/>
    </source>
</evidence>
<gene>
    <name evidence="9" type="ORF">SAMN04488109_2180</name>
</gene>
<dbReference type="GO" id="GO:0008360">
    <property type="term" value="P:regulation of cell shape"/>
    <property type="evidence" value="ECO:0007669"/>
    <property type="project" value="UniProtKB-UniRule"/>
</dbReference>
<dbReference type="UniPathway" id="UPA00219"/>
<dbReference type="STRING" id="947013.SAMN04488109_2180"/>
<evidence type="ECO:0000256" key="6">
    <source>
        <dbReference type="ARBA" id="ARBA00023316"/>
    </source>
</evidence>
<dbReference type="GO" id="GO:0071555">
    <property type="term" value="P:cell wall organization"/>
    <property type="evidence" value="ECO:0007669"/>
    <property type="project" value="UniProtKB-UniRule"/>
</dbReference>
<keyword evidence="10" id="KW-1185">Reference proteome</keyword>
<dbReference type="Proteomes" id="UP000184212">
    <property type="component" value="Unassembled WGS sequence"/>
</dbReference>
<keyword evidence="4 7" id="KW-0133">Cell shape</keyword>
<keyword evidence="3" id="KW-0808">Transferase</keyword>
<evidence type="ECO:0000256" key="3">
    <source>
        <dbReference type="ARBA" id="ARBA00022679"/>
    </source>
</evidence>
<dbReference type="InterPro" id="IPR038063">
    <property type="entry name" value="Transpep_catalytic_dom"/>
</dbReference>
<reference evidence="9 10" key="1">
    <citation type="submission" date="2016-11" db="EMBL/GenBank/DDBJ databases">
        <authorList>
            <person name="Jaros S."/>
            <person name="Januszkiewicz K."/>
            <person name="Wedrychowicz H."/>
        </authorList>
    </citation>
    <scope>NUCLEOTIDE SEQUENCE [LARGE SCALE GENOMIC DNA]</scope>
    <source>
        <strain evidence="9 10">DSM 24574</strain>
    </source>
</reference>
<protein>
    <submittedName>
        <fullName evidence="9">Murein L,D-transpeptidase YafK</fullName>
    </submittedName>
</protein>
<comment type="pathway">
    <text evidence="1 7">Cell wall biogenesis; peptidoglycan biosynthesis.</text>
</comment>
<dbReference type="PANTHER" id="PTHR36699">
    <property type="entry name" value="LD-TRANSPEPTIDASE"/>
    <property type="match status" value="1"/>
</dbReference>
<dbReference type="InterPro" id="IPR005490">
    <property type="entry name" value="LD_TPept_cat_dom"/>
</dbReference>
<evidence type="ECO:0000256" key="4">
    <source>
        <dbReference type="ARBA" id="ARBA00022960"/>
    </source>
</evidence>
<dbReference type="EMBL" id="FQWQ01000001">
    <property type="protein sequence ID" value="SHG86127.1"/>
    <property type="molecule type" value="Genomic_DNA"/>
</dbReference>
<evidence type="ECO:0000256" key="5">
    <source>
        <dbReference type="ARBA" id="ARBA00022984"/>
    </source>
</evidence>
<evidence type="ECO:0000313" key="10">
    <source>
        <dbReference type="Proteomes" id="UP000184212"/>
    </source>
</evidence>
<dbReference type="OrthoDB" id="9809748at2"/>
<evidence type="ECO:0000256" key="1">
    <source>
        <dbReference type="ARBA" id="ARBA00004752"/>
    </source>
</evidence>
<dbReference type="Pfam" id="PF03734">
    <property type="entry name" value="YkuD"/>
    <property type="match status" value="1"/>
</dbReference>
<evidence type="ECO:0000256" key="7">
    <source>
        <dbReference type="PROSITE-ProRule" id="PRU01373"/>
    </source>
</evidence>
<keyword evidence="6 7" id="KW-0961">Cell wall biogenesis/degradation</keyword>
<dbReference type="RefSeq" id="WP_073133563.1">
    <property type="nucleotide sequence ID" value="NZ_FQWQ01000001.1"/>
</dbReference>
<comment type="similarity">
    <text evidence="2">Belongs to the YkuD family.</text>
</comment>
<accession>A0A1M5N9F1</accession>
<feature type="domain" description="L,D-TPase catalytic" evidence="8">
    <location>
        <begin position="54"/>
        <end position="187"/>
    </location>
</feature>
<name>A0A1M5N9F1_9BACT</name>
<dbReference type="AlphaFoldDB" id="A0A1M5N9F1"/>
<proteinExistence type="inferred from homology"/>
<dbReference type="GO" id="GO:0009252">
    <property type="term" value="P:peptidoglycan biosynthetic process"/>
    <property type="evidence" value="ECO:0007669"/>
    <property type="project" value="UniProtKB-UniPathway"/>
</dbReference>
<organism evidence="9 10">
    <name type="scientific">Chryseolinea serpens</name>
    <dbReference type="NCBI Taxonomy" id="947013"/>
    <lineage>
        <taxon>Bacteria</taxon>
        <taxon>Pseudomonadati</taxon>
        <taxon>Bacteroidota</taxon>
        <taxon>Cytophagia</taxon>
        <taxon>Cytophagales</taxon>
        <taxon>Fulvivirgaceae</taxon>
        <taxon>Chryseolinea</taxon>
    </lineage>
</organism>
<feature type="active site" description="Proton donor/acceptor" evidence="7">
    <location>
        <position position="148"/>
    </location>
</feature>
<evidence type="ECO:0000259" key="8">
    <source>
        <dbReference type="PROSITE" id="PS52029"/>
    </source>
</evidence>
<dbReference type="GO" id="GO:0016740">
    <property type="term" value="F:transferase activity"/>
    <property type="evidence" value="ECO:0007669"/>
    <property type="project" value="UniProtKB-KW"/>
</dbReference>
<dbReference type="SUPFAM" id="SSF141523">
    <property type="entry name" value="L,D-transpeptidase catalytic domain-like"/>
    <property type="match status" value="1"/>
</dbReference>
<keyword evidence="5 7" id="KW-0573">Peptidoglycan synthesis</keyword>
<dbReference type="PROSITE" id="PS52029">
    <property type="entry name" value="LD_TPASE"/>
    <property type="match status" value="1"/>
</dbReference>
<dbReference type="GO" id="GO:0004180">
    <property type="term" value="F:carboxypeptidase activity"/>
    <property type="evidence" value="ECO:0007669"/>
    <property type="project" value="UniProtKB-ARBA"/>
</dbReference>
<sequence length="241" mass="27375">MKLSLLLFMAALLPVSFKETQLQFPRVRAAYDEKESVVKKYFADKKISFPGFQLFIRAFKREQTVEVWVKEKGKTTFTLLHTYPFCASSGTLGPKRKEGDLQIPEGLYVIEHFNPSSNFHLSLGIDYPNTSDKILGDRKHPGGEIYLHGNCVTVGCIPLTDDKIKELYVLAVEARHSGQDKIPVHIFPTKLSDASLQGLKQEFDNATTQSFWGNLKMMYDDFEKTKKLKTVHVTAAGRYSF</sequence>
<evidence type="ECO:0000256" key="2">
    <source>
        <dbReference type="ARBA" id="ARBA00005992"/>
    </source>
</evidence>
<dbReference type="PANTHER" id="PTHR36699:SF1">
    <property type="entry name" value="L,D-TRANSPEPTIDASE YAFK-RELATED"/>
    <property type="match status" value="1"/>
</dbReference>